<comment type="pathway">
    <text evidence="1">Amino-acid biosynthesis; L-asparagine biosynthesis; L-asparagine from L-aspartate (L-Gln route): step 1/1.</text>
</comment>
<evidence type="ECO:0000256" key="9">
    <source>
        <dbReference type="PIRSR" id="PIRSR001589-1"/>
    </source>
</evidence>
<evidence type="ECO:0000256" key="7">
    <source>
        <dbReference type="ARBA" id="ARBA00022962"/>
    </source>
</evidence>
<dbReference type="InterPro" id="IPR001962">
    <property type="entry name" value="Asn_synthase"/>
</dbReference>
<dbReference type="InterPro" id="IPR014729">
    <property type="entry name" value="Rossmann-like_a/b/a_fold"/>
</dbReference>
<dbReference type="CDD" id="cd01991">
    <property type="entry name" value="Asn_synthase_B_C"/>
    <property type="match status" value="1"/>
</dbReference>
<evidence type="ECO:0000256" key="5">
    <source>
        <dbReference type="ARBA" id="ARBA00022840"/>
    </source>
</evidence>
<dbReference type="EMBL" id="JAFBEB010000001">
    <property type="protein sequence ID" value="MBM7588902.1"/>
    <property type="molecule type" value="Genomic_DNA"/>
</dbReference>
<protein>
    <recommendedName>
        <fullName evidence="3">asparagine synthase (glutamine-hydrolyzing)</fullName>
        <ecNumber evidence="3">6.3.5.4</ecNumber>
    </recommendedName>
</protein>
<evidence type="ECO:0000256" key="8">
    <source>
        <dbReference type="ARBA" id="ARBA00048741"/>
    </source>
</evidence>
<comment type="similarity">
    <text evidence="2">Belongs to the asparagine synthetase family.</text>
</comment>
<keyword evidence="7 9" id="KW-0315">Glutamine amidotransferase</keyword>
<dbReference type="Pfam" id="PF00733">
    <property type="entry name" value="Asn_synthase"/>
    <property type="match status" value="1"/>
</dbReference>
<comment type="caution">
    <text evidence="12">The sequence shown here is derived from an EMBL/GenBank/DDBJ whole genome shotgun (WGS) entry which is preliminary data.</text>
</comment>
<dbReference type="GO" id="GO:0005829">
    <property type="term" value="C:cytosol"/>
    <property type="evidence" value="ECO:0007669"/>
    <property type="project" value="TreeGrafter"/>
</dbReference>
<evidence type="ECO:0000256" key="1">
    <source>
        <dbReference type="ARBA" id="ARBA00005187"/>
    </source>
</evidence>
<dbReference type="CDD" id="cd00712">
    <property type="entry name" value="AsnB"/>
    <property type="match status" value="1"/>
</dbReference>
<dbReference type="EC" id="6.3.5.4" evidence="3"/>
<keyword evidence="5 10" id="KW-0067">ATP-binding</keyword>
<dbReference type="GO" id="GO:0006529">
    <property type="term" value="P:asparagine biosynthetic process"/>
    <property type="evidence" value="ECO:0007669"/>
    <property type="project" value="UniProtKB-KW"/>
</dbReference>
<dbReference type="Gene3D" id="3.60.20.10">
    <property type="entry name" value="Glutamine Phosphoribosylpyrophosphate, subunit 1, domain 1"/>
    <property type="match status" value="1"/>
</dbReference>
<reference evidence="12" key="1">
    <citation type="submission" date="2021-01" db="EMBL/GenBank/DDBJ databases">
        <title>Genomic Encyclopedia of Type Strains, Phase IV (KMG-IV): sequencing the most valuable type-strain genomes for metagenomic binning, comparative biology and taxonomic classification.</title>
        <authorList>
            <person name="Goeker M."/>
        </authorList>
    </citation>
    <scope>NUCLEOTIDE SEQUENCE</scope>
    <source>
        <strain evidence="12">DSM 25523</strain>
    </source>
</reference>
<proteinExistence type="inferred from homology"/>
<feature type="binding site" evidence="10">
    <location>
        <position position="103"/>
    </location>
    <ligand>
        <name>L-glutamine</name>
        <dbReference type="ChEBI" id="CHEBI:58359"/>
    </ligand>
</feature>
<sequence>MCGIAGIVTMTGDLELPRLQRAAALQAHRGPDSQGLAIYQAGHWQVGFAHQRLSIIDCTEAGAQPFVLEDGQGALIYNGEVYNYRELRQELQTLGWQFQSDCDTEVVLKALHQWGIAKALSRFNGMWAFAWLDRRKRQLYLCRDRFGVKPLYYAKVAGELVFASEIKTVKELAGRCFSLNHQVIGAYVQQSLLAADEQTFYQGIEKVPSRHTLCLDLSADKIDIDLEPYWEFPVEAEPVASEAALTEQIKALFTDAVRLRLRSDVPVGVLLSGGIDSSSIAAIMNQLVPAEANLHILSAVSDDQRFDESRYIDVMSKYLQQPVHKVMLQFAPGQAFDYLHQVTWHNDEPISSFSTIAHYLLMRQAKQLGITVILSGQGADELLCGYRKYLGFYLQALVRTGKFRQAHQLFHAFRKQGTILSQFSYSEAKRYLPSFLRSREEDIAGEALRDYQPIELGLPARMTVIERQKLDIARFSVPALTHYEDRMSMAWSREVRLPFLDYRLVELLLPLSPACKLRDGWSKYVFRQAMQSVLPAEIVWRKDKQGFINPQSEWLKQELREEVLRYFAPDSLIFTHGLIDRNKLLAKYERYRLQPAGQGAIWFRDIFQPLALEVWLRQCYR</sequence>
<dbReference type="InterPro" id="IPR051786">
    <property type="entry name" value="ASN_synthetase/amidase"/>
</dbReference>
<keyword evidence="12" id="KW-0436">Ligase</keyword>
<dbReference type="Gene3D" id="3.40.50.620">
    <property type="entry name" value="HUPs"/>
    <property type="match status" value="1"/>
</dbReference>
<evidence type="ECO:0000313" key="12">
    <source>
        <dbReference type="EMBL" id="MBM7588902.1"/>
    </source>
</evidence>
<dbReference type="SUPFAM" id="SSF56235">
    <property type="entry name" value="N-terminal nucleophile aminohydrolases (Ntn hydrolases)"/>
    <property type="match status" value="1"/>
</dbReference>
<feature type="active site" description="For GATase activity" evidence="9">
    <location>
        <position position="2"/>
    </location>
</feature>
<dbReference type="SUPFAM" id="SSF52402">
    <property type="entry name" value="Adenine nucleotide alpha hydrolases-like"/>
    <property type="match status" value="1"/>
</dbReference>
<dbReference type="PIRSF" id="PIRSF001589">
    <property type="entry name" value="Asn_synthetase_glu-h"/>
    <property type="match status" value="1"/>
</dbReference>
<gene>
    <name evidence="12" type="ORF">JOD01_000488</name>
</gene>
<dbReference type="InterPro" id="IPR017932">
    <property type="entry name" value="GATase_2_dom"/>
</dbReference>
<dbReference type="PANTHER" id="PTHR43284:SF1">
    <property type="entry name" value="ASPARAGINE SYNTHETASE"/>
    <property type="match status" value="1"/>
</dbReference>
<evidence type="ECO:0000259" key="11">
    <source>
        <dbReference type="PROSITE" id="PS51278"/>
    </source>
</evidence>
<organism evidence="12 13">
    <name type="scientific">Brevibacillus fulvus</name>
    <dbReference type="NCBI Taxonomy" id="1125967"/>
    <lineage>
        <taxon>Bacteria</taxon>
        <taxon>Bacillati</taxon>
        <taxon>Bacillota</taxon>
        <taxon>Bacilli</taxon>
        <taxon>Bacillales</taxon>
        <taxon>Paenibacillaceae</taxon>
        <taxon>Brevibacillus</taxon>
    </lineage>
</organism>
<dbReference type="Proteomes" id="UP000717624">
    <property type="component" value="Unassembled WGS sequence"/>
</dbReference>
<dbReference type="RefSeq" id="WP_204516619.1">
    <property type="nucleotide sequence ID" value="NZ_BAABIN010000009.1"/>
</dbReference>
<dbReference type="GO" id="GO:0005524">
    <property type="term" value="F:ATP binding"/>
    <property type="evidence" value="ECO:0007669"/>
    <property type="project" value="UniProtKB-KW"/>
</dbReference>
<name>A0A939BQU6_9BACL</name>
<dbReference type="PANTHER" id="PTHR43284">
    <property type="entry name" value="ASPARAGINE SYNTHETASE (GLUTAMINE-HYDROLYZING)"/>
    <property type="match status" value="1"/>
</dbReference>
<feature type="domain" description="Glutamine amidotransferase type-2" evidence="11">
    <location>
        <begin position="2"/>
        <end position="218"/>
    </location>
</feature>
<evidence type="ECO:0000256" key="6">
    <source>
        <dbReference type="ARBA" id="ARBA00022888"/>
    </source>
</evidence>
<evidence type="ECO:0000256" key="4">
    <source>
        <dbReference type="ARBA" id="ARBA00022741"/>
    </source>
</evidence>
<keyword evidence="4 10" id="KW-0547">Nucleotide-binding</keyword>
<dbReference type="InterPro" id="IPR029055">
    <property type="entry name" value="Ntn_hydrolases_N"/>
</dbReference>
<evidence type="ECO:0000256" key="2">
    <source>
        <dbReference type="ARBA" id="ARBA00005752"/>
    </source>
</evidence>
<comment type="catalytic activity">
    <reaction evidence="8">
        <text>L-aspartate + L-glutamine + ATP + H2O = L-asparagine + L-glutamate + AMP + diphosphate + H(+)</text>
        <dbReference type="Rhea" id="RHEA:12228"/>
        <dbReference type="ChEBI" id="CHEBI:15377"/>
        <dbReference type="ChEBI" id="CHEBI:15378"/>
        <dbReference type="ChEBI" id="CHEBI:29985"/>
        <dbReference type="ChEBI" id="CHEBI:29991"/>
        <dbReference type="ChEBI" id="CHEBI:30616"/>
        <dbReference type="ChEBI" id="CHEBI:33019"/>
        <dbReference type="ChEBI" id="CHEBI:58048"/>
        <dbReference type="ChEBI" id="CHEBI:58359"/>
        <dbReference type="ChEBI" id="CHEBI:456215"/>
        <dbReference type="EC" id="6.3.5.4"/>
    </reaction>
</comment>
<evidence type="ECO:0000313" key="13">
    <source>
        <dbReference type="Proteomes" id="UP000717624"/>
    </source>
</evidence>
<dbReference type="NCBIfam" id="TIGR01536">
    <property type="entry name" value="asn_synth_AEB"/>
    <property type="match status" value="1"/>
</dbReference>
<keyword evidence="6 9" id="KW-0061">Asparagine biosynthesis</keyword>
<dbReference type="AlphaFoldDB" id="A0A939BQU6"/>
<feature type="binding site" evidence="10">
    <location>
        <begin position="375"/>
        <end position="376"/>
    </location>
    <ligand>
        <name>ATP</name>
        <dbReference type="ChEBI" id="CHEBI:30616"/>
    </ligand>
</feature>
<dbReference type="GO" id="GO:0004066">
    <property type="term" value="F:asparagine synthase (glutamine-hydrolyzing) activity"/>
    <property type="evidence" value="ECO:0007669"/>
    <property type="project" value="UniProtKB-EC"/>
</dbReference>
<dbReference type="Pfam" id="PF13537">
    <property type="entry name" value="GATase_7"/>
    <property type="match status" value="1"/>
</dbReference>
<evidence type="ECO:0000256" key="10">
    <source>
        <dbReference type="PIRSR" id="PIRSR001589-2"/>
    </source>
</evidence>
<evidence type="ECO:0000256" key="3">
    <source>
        <dbReference type="ARBA" id="ARBA00012737"/>
    </source>
</evidence>
<dbReference type="InterPro" id="IPR033738">
    <property type="entry name" value="AsnB_N"/>
</dbReference>
<dbReference type="PROSITE" id="PS51278">
    <property type="entry name" value="GATASE_TYPE_2"/>
    <property type="match status" value="1"/>
</dbReference>
<keyword evidence="13" id="KW-1185">Reference proteome</keyword>
<dbReference type="InterPro" id="IPR006426">
    <property type="entry name" value="Asn_synth_AEB"/>
</dbReference>
<keyword evidence="9" id="KW-0028">Amino-acid biosynthesis</keyword>
<accession>A0A939BQU6</accession>
<feature type="binding site" evidence="10">
    <location>
        <position position="270"/>
    </location>
    <ligand>
        <name>ATP</name>
        <dbReference type="ChEBI" id="CHEBI:30616"/>
    </ligand>
</feature>